<comment type="caution">
    <text evidence="2">The sequence shown here is derived from an EMBL/GenBank/DDBJ whole genome shotgun (WGS) entry which is preliminary data.</text>
</comment>
<evidence type="ECO:0000313" key="3">
    <source>
        <dbReference type="Proteomes" id="UP000055854"/>
    </source>
</evidence>
<evidence type="ECO:0000313" key="2">
    <source>
        <dbReference type="EMBL" id="KWV15403.1"/>
    </source>
</evidence>
<organism evidence="2 3">
    <name type="scientific">Xanthomonas campestris pv. translucens</name>
    <dbReference type="NCBI Taxonomy" id="343"/>
    <lineage>
        <taxon>Bacteria</taxon>
        <taxon>Pseudomonadati</taxon>
        <taxon>Pseudomonadota</taxon>
        <taxon>Gammaproteobacteria</taxon>
        <taxon>Lysobacterales</taxon>
        <taxon>Lysobacteraceae</taxon>
        <taxon>Xanthomonas</taxon>
        <taxon>Xanthomonas translucens group</taxon>
    </lineage>
</organism>
<name>A0A109HN86_XANCT</name>
<proteinExistence type="predicted"/>
<dbReference type="AlphaFoldDB" id="A0A109HN86"/>
<sequence length="114" mass="11848">MYRNARAACWRVSFAATGRLLAVAVLLAGTQLTAGAQQLAQATDSPYVDRIAYSSKSDAGLDASVANERSALMHHVWHAGKPALAYTTRTGHLIARDASGRTPPGHCGSGGCAP</sequence>
<dbReference type="EMBL" id="LNTA01000063">
    <property type="protein sequence ID" value="KWV15403.1"/>
    <property type="molecule type" value="Genomic_DNA"/>
</dbReference>
<feature type="chain" id="PRO_5007135724" evidence="1">
    <location>
        <begin position="37"/>
        <end position="114"/>
    </location>
</feature>
<protein>
    <submittedName>
        <fullName evidence="2">Peptidase S10</fullName>
    </submittedName>
</protein>
<feature type="signal peptide" evidence="1">
    <location>
        <begin position="1"/>
        <end position="36"/>
    </location>
</feature>
<keyword evidence="1" id="KW-0732">Signal</keyword>
<reference evidence="2 3" key="1">
    <citation type="submission" date="2015-11" db="EMBL/GenBank/DDBJ databases">
        <title>Long Read and Single Molecule DNA Sequencing Simplifies Genome Assembly and TAL Effector Gene Analysis of Xanthomonas translucens.</title>
        <authorList>
            <person name="Peng Z."/>
            <person name="Hu Y."/>
            <person name="Xie J."/>
            <person name="Potnis N."/>
            <person name="Akhunova A."/>
            <person name="Jones J."/>
            <person name="Liu Z."/>
            <person name="White F."/>
            <person name="Liu S."/>
        </authorList>
    </citation>
    <scope>NUCLEOTIDE SEQUENCE [LARGE SCALE GENOMIC DNA]</scope>
    <source>
        <strain evidence="2 3">B1</strain>
    </source>
</reference>
<evidence type="ECO:0000256" key="1">
    <source>
        <dbReference type="SAM" id="SignalP"/>
    </source>
</evidence>
<dbReference type="Proteomes" id="UP000055854">
    <property type="component" value="Unassembled WGS sequence"/>
</dbReference>
<gene>
    <name evidence="2" type="ORF">ATB53_11965</name>
</gene>
<accession>A0A109HN86</accession>